<sequence>MSAPIKTQDSQGISPEPKQPLLTVRDIVLIVTLSVTFGFLYWVLVQAWFTLQVVLGPAGDLSQHFLFGGWLLVAPLAIAIIRRPGVGIIAEVVASVVEVVFLGSPVGPMLFIAAAIQGFGSELPFALTRYRKFTWPVYALSGLFGAGLVFFFSAARSGWYGQDIFWLRFGIQCVSGILLGGLLALVIINALRRTGVLNNFAIIREAHLINTPARRRTASAQPDTASVNAPELKSEDLT</sequence>
<dbReference type="RefSeq" id="WP_377466046.1">
    <property type="nucleotide sequence ID" value="NZ_JBHUOP010000002.1"/>
</dbReference>
<reference evidence="4" key="1">
    <citation type="journal article" date="2019" name="Int. J. Syst. Evol. Microbiol.">
        <title>The Global Catalogue of Microorganisms (GCM) 10K type strain sequencing project: providing services to taxonomists for standard genome sequencing and annotation.</title>
        <authorList>
            <consortium name="The Broad Institute Genomics Platform"/>
            <consortium name="The Broad Institute Genome Sequencing Center for Infectious Disease"/>
            <person name="Wu L."/>
            <person name="Ma J."/>
        </authorList>
    </citation>
    <scope>NUCLEOTIDE SEQUENCE [LARGE SCALE GENOMIC DNA]</scope>
    <source>
        <strain evidence="4">KCTC 33576</strain>
    </source>
</reference>
<feature type="transmembrane region" description="Helical" evidence="2">
    <location>
        <begin position="27"/>
        <end position="49"/>
    </location>
</feature>
<comment type="caution">
    <text evidence="3">The sequence shown here is derived from an EMBL/GenBank/DDBJ whole genome shotgun (WGS) entry which is preliminary data.</text>
</comment>
<feature type="region of interest" description="Disordered" evidence="1">
    <location>
        <begin position="214"/>
        <end position="238"/>
    </location>
</feature>
<feature type="compositionally biased region" description="Polar residues" evidence="1">
    <location>
        <begin position="218"/>
        <end position="227"/>
    </location>
</feature>
<gene>
    <name evidence="3" type="ORF">ACFSYH_06695</name>
</gene>
<dbReference type="Pfam" id="PF09819">
    <property type="entry name" value="ABC_cobalt"/>
    <property type="match status" value="1"/>
</dbReference>
<accession>A0ABW5XD58</accession>
<protein>
    <submittedName>
        <fullName evidence="3">ECF transporter S component</fullName>
    </submittedName>
</protein>
<dbReference type="InterPro" id="IPR017195">
    <property type="entry name" value="ABC_thiamin-permease_prd"/>
</dbReference>
<evidence type="ECO:0000256" key="1">
    <source>
        <dbReference type="SAM" id="MobiDB-lite"/>
    </source>
</evidence>
<keyword evidence="2" id="KW-1133">Transmembrane helix</keyword>
<feature type="transmembrane region" description="Helical" evidence="2">
    <location>
        <begin position="88"/>
        <end position="115"/>
    </location>
</feature>
<evidence type="ECO:0000313" key="4">
    <source>
        <dbReference type="Proteomes" id="UP001597391"/>
    </source>
</evidence>
<evidence type="ECO:0000313" key="3">
    <source>
        <dbReference type="EMBL" id="MFD2840256.1"/>
    </source>
</evidence>
<keyword evidence="4" id="KW-1185">Reference proteome</keyword>
<keyword evidence="2" id="KW-0812">Transmembrane</keyword>
<evidence type="ECO:0000256" key="2">
    <source>
        <dbReference type="SAM" id="Phobius"/>
    </source>
</evidence>
<proteinExistence type="predicted"/>
<feature type="transmembrane region" description="Helical" evidence="2">
    <location>
        <begin position="165"/>
        <end position="188"/>
    </location>
</feature>
<organism evidence="3 4">
    <name type="scientific">Populibacterium corticicola</name>
    <dbReference type="NCBI Taxonomy" id="1812826"/>
    <lineage>
        <taxon>Bacteria</taxon>
        <taxon>Bacillati</taxon>
        <taxon>Actinomycetota</taxon>
        <taxon>Actinomycetes</taxon>
        <taxon>Micrococcales</taxon>
        <taxon>Jonesiaceae</taxon>
        <taxon>Populibacterium</taxon>
    </lineage>
</organism>
<feature type="transmembrane region" description="Helical" evidence="2">
    <location>
        <begin position="135"/>
        <end position="153"/>
    </location>
</feature>
<name>A0ABW5XD58_9MICO</name>
<dbReference type="EMBL" id="JBHUOP010000002">
    <property type="protein sequence ID" value="MFD2840256.1"/>
    <property type="molecule type" value="Genomic_DNA"/>
</dbReference>
<dbReference type="Proteomes" id="UP001597391">
    <property type="component" value="Unassembled WGS sequence"/>
</dbReference>
<feature type="transmembrane region" description="Helical" evidence="2">
    <location>
        <begin position="61"/>
        <end position="81"/>
    </location>
</feature>
<keyword evidence="2" id="KW-0472">Membrane</keyword>